<dbReference type="Proteomes" id="UP000030686">
    <property type="component" value="Unassembled WGS sequence"/>
</dbReference>
<dbReference type="Pfam" id="PF13391">
    <property type="entry name" value="HNH_2"/>
    <property type="match status" value="1"/>
</dbReference>
<feature type="domain" description="HNH nuclease" evidence="2">
    <location>
        <begin position="148"/>
        <end position="234"/>
    </location>
</feature>
<accession>W6Q6S2</accession>
<gene>
    <name evidence="3" type="ORF">PROQFM164_S02g002201</name>
</gene>
<evidence type="ECO:0000259" key="2">
    <source>
        <dbReference type="Pfam" id="PF13391"/>
    </source>
</evidence>
<keyword evidence="4" id="KW-1185">Reference proteome</keyword>
<feature type="compositionally biased region" description="Acidic residues" evidence="1">
    <location>
        <begin position="341"/>
        <end position="356"/>
    </location>
</feature>
<protein>
    <submittedName>
        <fullName evidence="3">Genomic scaffold, ProqFM164S02</fullName>
    </submittedName>
</protein>
<organism evidence="3 4">
    <name type="scientific">Penicillium roqueforti (strain FM164)</name>
    <dbReference type="NCBI Taxonomy" id="1365484"/>
    <lineage>
        <taxon>Eukaryota</taxon>
        <taxon>Fungi</taxon>
        <taxon>Dikarya</taxon>
        <taxon>Ascomycota</taxon>
        <taxon>Pezizomycotina</taxon>
        <taxon>Eurotiomycetes</taxon>
        <taxon>Eurotiomycetidae</taxon>
        <taxon>Eurotiales</taxon>
        <taxon>Aspergillaceae</taxon>
        <taxon>Penicillium</taxon>
    </lineage>
</organism>
<dbReference type="OMA" id="WNVITER"/>
<evidence type="ECO:0000313" key="4">
    <source>
        <dbReference type="Proteomes" id="UP000030686"/>
    </source>
</evidence>
<reference evidence="3" key="1">
    <citation type="journal article" date="2014" name="Nat. Commun.">
        <title>Multiple recent horizontal transfers of a large genomic region in cheese making fungi.</title>
        <authorList>
            <person name="Cheeseman K."/>
            <person name="Ropars J."/>
            <person name="Renault P."/>
            <person name="Dupont J."/>
            <person name="Gouzy J."/>
            <person name="Branca A."/>
            <person name="Abraham A.L."/>
            <person name="Ceppi M."/>
            <person name="Conseiller E."/>
            <person name="Debuchy R."/>
            <person name="Malagnac F."/>
            <person name="Goarin A."/>
            <person name="Silar P."/>
            <person name="Lacoste S."/>
            <person name="Sallet E."/>
            <person name="Bensimon A."/>
            <person name="Giraud T."/>
            <person name="Brygoo Y."/>
        </authorList>
    </citation>
    <scope>NUCLEOTIDE SEQUENCE [LARGE SCALE GENOMIC DNA]</scope>
    <source>
        <strain evidence="3">FM164</strain>
    </source>
</reference>
<dbReference type="EMBL" id="HG792016">
    <property type="protein sequence ID" value="CDM32050.1"/>
    <property type="molecule type" value="Genomic_DNA"/>
</dbReference>
<dbReference type="OrthoDB" id="4334699at2759"/>
<name>W6Q6S2_PENRF</name>
<evidence type="ECO:0000256" key="1">
    <source>
        <dbReference type="SAM" id="MobiDB-lite"/>
    </source>
</evidence>
<sequence>MEPSSELIGFEEAPPIENPTMPVADIPWSPPPIDPLPELGDTERAKLIDKLIEKANESEADSTYWACLWLSDIESLREILQVAECSQTSASLSMTGANTFAMIRAWKTKPRMIAGLPETQRKRKLGEESPKRKLTAKTACLKRDDFSCVITNFPQVDVAHIYPLFLKKSQSSGNNKNNDTYDKFWKTLYMFWGKDQVDQWEARLTGPCGTELCENLLSLCPNAHRLWGACYFALQPLHLRDDGKELITRFYWLPEVTRQKVQVQDKPSISLHPPADLLNLRVENTDGSALKMNSGDLVIFQTKDPENLPLPSWDLLQMQWILHRIGALSGAANVPMKPWDCDSEDEGSDMGLEDVFEPYQGELSAGTESEDTLES</sequence>
<feature type="region of interest" description="Disordered" evidence="1">
    <location>
        <begin position="338"/>
        <end position="375"/>
    </location>
</feature>
<proteinExistence type="predicted"/>
<dbReference type="InterPro" id="IPR003615">
    <property type="entry name" value="HNH_nuc"/>
</dbReference>
<evidence type="ECO:0000313" key="3">
    <source>
        <dbReference type="EMBL" id="CDM32050.1"/>
    </source>
</evidence>
<dbReference type="AlphaFoldDB" id="W6Q6S2"/>